<dbReference type="Pfam" id="PF00517">
    <property type="entry name" value="GP41"/>
    <property type="match status" value="1"/>
</dbReference>
<keyword evidence="23 33" id="KW-1039">Host endosome</keyword>
<comment type="domain">
    <text evidence="33">The CD4-binding region is targeted by the antibody b12.</text>
</comment>
<comment type="domain">
    <text evidence="33 34">The 17 amino acids long immunosuppressive region is present in many retroviral envelope proteins. Synthetic peptides derived from this relatively conserved sequence inhibit immune function in vitro and in vivo.</text>
</comment>
<dbReference type="FunFam" id="1.20.5.490:FF:000001">
    <property type="entry name" value="Envelope glycoprotein gp160"/>
    <property type="match status" value="1"/>
</dbReference>
<keyword evidence="30 33" id="KW-0449">Lipoprotein</keyword>
<dbReference type="GO" id="GO:0019064">
    <property type="term" value="P:fusion of virus membrane with host plasma membrane"/>
    <property type="evidence" value="ECO:0007669"/>
    <property type="project" value="UniProtKB-UniRule"/>
</dbReference>
<feature type="domain" description="Human immunodeficiency virus 1 envelope glycoprotein Gp120" evidence="36">
    <location>
        <begin position="36"/>
        <end position="508"/>
    </location>
</feature>
<feature type="region of interest" description="Disordered" evidence="35">
    <location>
        <begin position="717"/>
        <end position="740"/>
    </location>
</feature>
<dbReference type="GO" id="GO:0019082">
    <property type="term" value="P:viral protein processing"/>
    <property type="evidence" value="ECO:0007669"/>
    <property type="project" value="UniProtKB-UniRule"/>
</dbReference>
<proteinExistence type="inferred from homology"/>
<feature type="chain" id="PRO_5023331121" description="Envelope glycoprotein gp160" evidence="33">
    <location>
        <begin position="34"/>
        <end position="854"/>
    </location>
</feature>
<dbReference type="GO" id="GO:0019062">
    <property type="term" value="P:virion attachment to host cell"/>
    <property type="evidence" value="ECO:0007669"/>
    <property type="project" value="UniProtKB-UniRule"/>
</dbReference>
<dbReference type="GO" id="GO:0044175">
    <property type="term" value="C:host cell endosome membrane"/>
    <property type="evidence" value="ECO:0007669"/>
    <property type="project" value="UniProtKB-SubCell"/>
</dbReference>
<comment type="caution">
    <text evidence="33">Lacks conserved residue(s) required for the propagation of feature annotation.</text>
</comment>
<evidence type="ECO:0000256" key="7">
    <source>
        <dbReference type="ARBA" id="ARBA00022506"/>
    </source>
</evidence>
<name>A0A1Q1G4L4_HV1</name>
<feature type="site" description="Cleavage; by host furin" evidence="33">
    <location>
        <begin position="508"/>
        <end position="509"/>
    </location>
</feature>
<feature type="region of interest" description="MPER; binding to GalCer" evidence="33">
    <location>
        <begin position="660"/>
        <end position="681"/>
    </location>
</feature>
<evidence type="ECO:0000256" key="26">
    <source>
        <dbReference type="ARBA" id="ARBA00023139"/>
    </source>
</evidence>
<keyword evidence="17 33" id="KW-1161">Viral attachment to host cell</keyword>
<dbReference type="InterPro" id="IPR037527">
    <property type="entry name" value="Gp160"/>
</dbReference>
<feature type="disulfide bond" evidence="33">
    <location>
        <begin position="596"/>
        <end position="602"/>
    </location>
</feature>
<evidence type="ECO:0000256" key="35">
    <source>
        <dbReference type="SAM" id="MobiDB-lite"/>
    </source>
</evidence>
<evidence type="ECO:0000256" key="22">
    <source>
        <dbReference type="ARBA" id="ARBA00022989"/>
    </source>
</evidence>
<dbReference type="GO" id="GO:0019031">
    <property type="term" value="C:viral envelope"/>
    <property type="evidence" value="ECO:0007669"/>
    <property type="project" value="UniProtKB-KW"/>
</dbReference>
<keyword evidence="25 33" id="KW-0472">Membrane</keyword>
<evidence type="ECO:0000256" key="3">
    <source>
        <dbReference type="ARBA" id="ARBA00004505"/>
    </source>
</evidence>
<evidence type="ECO:0000256" key="2">
    <source>
        <dbReference type="ARBA" id="ARBA00004433"/>
    </source>
</evidence>
<keyword evidence="11 33" id="KW-0945">Host-virus interaction</keyword>
<keyword evidence="31 33" id="KW-1160">Virus entry into host cell</keyword>
<feature type="short sequence motif" description="Di-leucine internalization motif" evidence="33">
    <location>
        <begin position="853"/>
        <end position="854"/>
    </location>
</feature>
<evidence type="ECO:0000256" key="32">
    <source>
        <dbReference type="ARBA" id="ARBA00062028"/>
    </source>
</evidence>
<evidence type="ECO:0000256" key="9">
    <source>
        <dbReference type="ARBA" id="ARBA00022511"/>
    </source>
</evidence>
<comment type="PTM">
    <text evidence="33">Highly glycosylated by host. The high number of glycan on the protein is reffered to as 'glycan shield' because it contributes to hide protein sequence from adaptive immune system.</text>
</comment>
<dbReference type="InterPro" id="IPR000777">
    <property type="entry name" value="HIV1_Gp120"/>
</dbReference>
<dbReference type="GO" id="GO:0039654">
    <property type="term" value="P:fusion of virus membrane with host endosome membrane"/>
    <property type="evidence" value="ECO:0007669"/>
    <property type="project" value="UniProtKB-UniRule"/>
</dbReference>
<organismHost>
    <name type="scientific">Homo sapiens</name>
    <name type="common">Human</name>
    <dbReference type="NCBI Taxonomy" id="9606"/>
</organismHost>
<evidence type="ECO:0000256" key="17">
    <source>
        <dbReference type="ARBA" id="ARBA00022804"/>
    </source>
</evidence>
<dbReference type="FunFam" id="1.10.287.210:FF:000001">
    <property type="entry name" value="Envelope glycoprotein gp160"/>
    <property type="match status" value="1"/>
</dbReference>
<keyword evidence="8 33" id="KW-1170">Fusion of virus membrane with host endosomal membrane</keyword>
<keyword evidence="9 33" id="KW-1032">Host cell membrane</keyword>
<gene>
    <name evidence="33 38" type="primary">env</name>
</gene>
<feature type="lipid moiety-binding region" description="S-palmitoyl cysteine; by host" evidence="33">
    <location>
        <position position="762"/>
    </location>
</feature>
<comment type="function">
    <text evidence="33">Envelope glycoprotein gp160: Oligomerizes in the host endoplasmic reticulum into predominantly trimers. In a second time, gp160 transits in the host Golgi, where glycosylation is completed. The precursor is then proteolytically cleaved in the trans-Golgi and thereby activated by cellular furin or furin-like proteases to produce gp120 and gp41.</text>
</comment>
<dbReference type="HAMAP" id="MF_04083">
    <property type="entry name" value="HIV_ENV"/>
    <property type="match status" value="1"/>
</dbReference>
<evidence type="ECO:0000256" key="16">
    <source>
        <dbReference type="ARBA" id="ARBA00022729"/>
    </source>
</evidence>
<evidence type="ECO:0000256" key="10">
    <source>
        <dbReference type="ARBA" id="ARBA00022570"/>
    </source>
</evidence>
<dbReference type="GO" id="GO:0055036">
    <property type="term" value="C:virion membrane"/>
    <property type="evidence" value="ECO:0007669"/>
    <property type="project" value="UniProtKB-SubCell"/>
</dbReference>
<evidence type="ECO:0000256" key="31">
    <source>
        <dbReference type="ARBA" id="ARBA00023296"/>
    </source>
</evidence>
<reference evidence="38" key="1">
    <citation type="journal article" date="2016" name="PLoS ONE">
        <title>Cross-Neutralizing Antibodies in HIV-1 Individuals Infected by Subtypes B, F1, C or the B/Bbr Variant in Relation to the Genetics and Biochemical Characteristics of the env Gene.</title>
        <authorList>
            <person name="de Almeida D.V."/>
            <person name="Macieira K.V."/>
            <person name="Grinsztejn B.G."/>
            <person name="Veloso Dos Santos V.G."/>
            <person name="Guimaraes M.L."/>
        </authorList>
    </citation>
    <scope>NUCLEOTIDE SEQUENCE</scope>
    <source>
        <strain evidence="38">2013BRRJNEUT11</strain>
    </source>
</reference>
<comment type="subunit">
    <text evidence="32">The mature envelope protein (Env) consists of a homotrimer of non-covalently associated gp120-gp41 heterodimers. The resulting complex protrudes from the virus surface as a spike. There seems to be as few as 10 spikes on the average virion. Interacts with host CD4, CCR5 and CXCR4. Gp120 also interacts with the C-type lectins CD209/DC-SIGN and CLEC4M/DC-SIGNR (collectively referred to as DC-SIGN(R)). Gp120 and gp41 interact with GalCer. Gp120 interacts with host ITGA4/ITGB7 complex; on CD4+ T-cells, this interaction results in rapid activation of integrin ITGAL/LFA-1, which facilitates efficient cell-to-cell spreading of HIV-1. Gp120 interacts with cell-associated heparan sulfate; this interaction increases virus infectivity on permissive cells and may be involved in infection of CD4- cells.</text>
</comment>
<dbReference type="GO" id="GO:0005198">
    <property type="term" value="F:structural molecule activity"/>
    <property type="evidence" value="ECO:0007669"/>
    <property type="project" value="UniProtKB-UniRule"/>
</dbReference>
<comment type="subcellular location">
    <molecule>Transmembrane protein gp41</molecule>
    <subcellularLocation>
        <location evidence="33">Virion membrane</location>
        <topology evidence="33">Single-pass type I membrane protein</topology>
    </subcellularLocation>
    <subcellularLocation>
        <location evidence="33">Host cell membrane</location>
        <topology evidence="33">Single-pass type I membrane protein</topology>
    </subcellularLocation>
    <subcellularLocation>
        <location evidence="33">Host endosome membrane</location>
        <topology evidence="33">Single-pass type I membrane protein</topology>
    </subcellularLocation>
    <text evidence="33">It is probably concentrated at the site of budding and incorporated into the virions possibly by contacts between the cytoplasmic tail of Env and the N-terminus of Gag.</text>
</comment>
<protein>
    <recommendedName>
        <fullName evidence="33">Envelope glycoprotein gp160</fullName>
    </recommendedName>
    <alternativeName>
        <fullName evidence="33">Env polyprotein</fullName>
    </alternativeName>
    <component>
        <recommendedName>
            <fullName evidence="33">Surface protein gp120</fullName>
            <shortName evidence="33">SU</shortName>
        </recommendedName>
        <alternativeName>
            <fullName evidence="33">Glycoprotein 120</fullName>
            <shortName evidence="33">gp120</shortName>
        </alternativeName>
    </component>
    <component>
        <recommendedName>
            <fullName evidence="33">Transmembrane protein gp41</fullName>
            <shortName evidence="33">TM</shortName>
        </recommendedName>
        <alternativeName>
            <fullName evidence="33">Glycoprotein 41</fullName>
            <shortName evidence="33">gp41</shortName>
        </alternativeName>
    </component>
</protein>
<comment type="domain">
    <text evidence="33">Some of the most genetically diverse regions of the viral genome are present in Env. They are called variable regions 1 through 5 (V1 through V5). Coreceptor usage of gp120 is determined mainly by the primary structure of the third variable region (V3) in the outer domain of gp120. The sequence of V3 determines which coreceptor, CCR5 and/or CXCR4 (corresponding to R5/macrophage, X4/T cell and R5X4/T cell and macrophage tropism), is used to trigger the fusion potential of the Env complex, and hence which cells the virus can infect. Binding to CCR5 involves a region adjacent in addition to V3.</text>
</comment>
<feature type="transmembrane region" description="Helical" evidence="34">
    <location>
        <begin position="676"/>
        <end position="703"/>
    </location>
</feature>
<evidence type="ECO:0000256" key="23">
    <source>
        <dbReference type="ARBA" id="ARBA00023046"/>
    </source>
</evidence>
<keyword evidence="29 33" id="KW-0899">Viral immunoevasion</keyword>
<evidence type="ECO:0000256" key="20">
    <source>
        <dbReference type="ARBA" id="ARBA00022879"/>
    </source>
</evidence>
<evidence type="ECO:0000256" key="30">
    <source>
        <dbReference type="ARBA" id="ARBA00023288"/>
    </source>
</evidence>
<dbReference type="InterPro" id="IPR000328">
    <property type="entry name" value="GP41-like"/>
</dbReference>
<keyword evidence="20 33" id="KW-0261">Viral envelope protein</keyword>
<dbReference type="CDD" id="cd09909">
    <property type="entry name" value="HIV-1-like_HR1-HR2"/>
    <property type="match status" value="1"/>
</dbReference>
<dbReference type="GO" id="GO:1903908">
    <property type="term" value="P:positive regulation of plasma membrane raft polarization"/>
    <property type="evidence" value="ECO:0007669"/>
    <property type="project" value="UniProtKB-UniRule"/>
</dbReference>
<evidence type="ECO:0000256" key="33">
    <source>
        <dbReference type="HAMAP-Rule" id="MF_04083"/>
    </source>
</evidence>
<sequence>MRATEIKRNCQHSCWRWGTMLLGMLMICSAKEDEFWVTVYYGVPVWKETTTTLFCASDAKAYDTEAHNIWATHACVPTDPDPQEVELVNVTENFNMWKNNMVEQMHEDIISLWDQSLKPCVKLTPLCVILNCTNYNATKTNTTSNNSSEWENMRGEIQNCSFNITTGIEKKMRREYAIFNKLDIVPINNNNTSYMLVNCNTSVIRQACPKTTFEPIPIHYCTPAGFALLKCKDKEFNGSGPCTNVSTVQCTHGIRPVVSTQLLLNGSLAEGEIIIRSENITNNGKTIIIQLNEAVEINCTRPNNNTRKGIHMGWGKAFYATGEIIGNIRQAHCNISEARWNNTLKGIVTKLREKFNNKTIIFNQSSGGDPEVVMFHFNCGGEFFYCDSTQLFNSTWLFNDTRNGTDIEGNETITLPCRIKQIINRWQEVGKAIYAPPIEGQIRCTSNITGLLLTRDGGNSGTETFRPGGGDMRDNWRSELYKYKVVKIEPLGIAPTKAKRRVVQREKRAVGTIEAMFLGFLGAAGSTMGAASVTLTVQARLLLSGIVQQQNNLLKAIEAQQHMLQLTVWGIKQLQARVLAVERYLRDQQLLGIWGCSGKLICTTAVPWNSSWSNKNLSTIWDNMTWMEWEREIDNYTGLIYKLLEESQNQQEKNEQELLALDKWANLWNWFDISKWLWYIRIFIMIVGGLIGLRIIFAVLSIVNRVRQGYSPLSFQTRLPAERGPDRPEGIGEEGGDKDRDRSRRLVHGFLALVWDDLRSLCLFSYHHLRDLLLIVARTVELLGRRGWEALRYGWNLLQYWSQEIKNSAVSLLNATAIAVAEGTDRVIELAQRLGRGILHIPTRIRQGLERALL</sequence>
<evidence type="ECO:0000256" key="18">
    <source>
        <dbReference type="ARBA" id="ARBA00022844"/>
    </source>
</evidence>
<comment type="domain">
    <text evidence="33">The membrane proximal external region (MPER) present in gp41 is a tryptophan-rich region recognized by the antibodies 2F5, Z13, and 4E10. MPER seems to play a role in fusion.</text>
</comment>
<comment type="subcellular location">
    <molecule>Surface protein gp120</molecule>
    <subcellularLocation>
        <location evidence="33">Virion membrane</location>
        <topology evidence="33">Peripheral membrane protein</topology>
    </subcellularLocation>
    <subcellularLocation>
        <location evidence="33">Host cell membrane</location>
        <topology evidence="33">Peripheral membrane protein</topology>
    </subcellularLocation>
    <subcellularLocation>
        <location evidence="33">Host endosome membrane</location>
        <topology evidence="33">Single-pass type I membrane protein</topology>
    </subcellularLocation>
    <text evidence="33">The surface protein is not anchored to the viral envelope, but associates with the extravirion surface through its binding to TM. It is probably concentrated at the site of budding and incorporated into the virions possibly by contacts between the cytoplasmic tail of Env and the N-terminus of Gag.</text>
</comment>
<keyword evidence="19 33" id="KW-1043">Host membrane</keyword>
<comment type="similarity">
    <text evidence="33">Belongs to the HIV-1 env protein family.</text>
</comment>
<feature type="short sequence motif" description="YXXL motif; contains endocytosis signal" evidence="33">
    <location>
        <begin position="710"/>
        <end position="713"/>
    </location>
</feature>
<feature type="disulfide bond" evidence="33">
    <location>
        <begin position="55"/>
        <end position="75"/>
    </location>
</feature>
<comment type="miscellaneous">
    <text evidence="33">Inhibitors targeting HIV-1 viral envelope proteins are used as antiretroviral drugs. Attachment of virions to the cell surface via non-specific interactions and CD4 binding can be blocked by inhibitors that include cyanovirin-N, cyclotriazadisulfonamide analogs, PRO 2000, TNX 355 and PRO 542. In addition, BMS 806 can block CD4-induced conformational changes. Env interactions with the coreceptor molecules can be targeted by CCR5 antagonists including SCH-D, maraviroc (UK 427857) and aplaviroc (GW 873140), and the CXCR4 antagonist AMD 070. Fusion of viral and cellular membranes can be inhibited by peptides such as enfuvirtide and tifuvirtide (T 1249). Resistance to inhibitors associated with mutations in Env are observed. Most of the time, single mutations confer only a modest reduction in drug susceptibility. Combination of several mutations is usually required to develop a high-level drug resistance.</text>
</comment>
<evidence type="ECO:0000256" key="34">
    <source>
        <dbReference type="RuleBase" id="RU363095"/>
    </source>
</evidence>
<evidence type="ECO:0000256" key="25">
    <source>
        <dbReference type="ARBA" id="ARBA00023136"/>
    </source>
</evidence>
<keyword evidence="14 33" id="KW-0812">Transmembrane</keyword>
<evidence type="ECO:0000256" key="13">
    <source>
        <dbReference type="ARBA" id="ARBA00022685"/>
    </source>
</evidence>
<comment type="function">
    <text evidence="33">Transmembrane protein gp41: Acts as a class I viral fusion protein. Under the current model, the protein has at least 3 conformational states: pre-fusion native state, pre-hairpin intermediate state, and post-fusion hairpin state. During fusion of viral and target intracellular membranes, the coiled coil regions (heptad repeats) assume a trimer-of-hairpins structure, positioning the fusion peptide in close proximity to the C-terminal region of the ectodomain. The formation of this structure appears to drive apposition and subsequent fusion of viral and target cell membranes. Complete fusion occurs in host cell endosomes and is dynamin-dependent, however some lipid transfer might occur at the plasma membrane. The virus undergoes clathrin-dependent internalization long before endosomal fusion, thus minimizing the surface exposure of conserved viral epitopes during fusion and reducing the efficacy of inhibitors targeting these epitopes. Membranes fusion leads to delivery of the nucleocapsid into the cytoplasm.</text>
</comment>
<dbReference type="Gene3D" id="1.20.5.490">
    <property type="entry name" value="Single helix bin"/>
    <property type="match status" value="1"/>
</dbReference>
<evidence type="ECO:0000259" key="36">
    <source>
        <dbReference type="Pfam" id="PF00516"/>
    </source>
</evidence>
<dbReference type="GO" id="GO:0016020">
    <property type="term" value="C:membrane"/>
    <property type="evidence" value="ECO:0007669"/>
    <property type="project" value="UniProtKB-UniRule"/>
</dbReference>
<comment type="miscellaneous">
    <text evidence="33">HIV-1 lineages are divided in three main groups, M (for Major), O (for Outlier), and N (for New, or Non-M, Non-O). The vast majority of strains found worldwide belong to the group M. Group O seems to be endemic to and largely confined to Cameroon and neighboring countries in West Central Africa, where these viruses represent a small minority of HIV-1 strains. The group N is represented by a limited number of isolates from Cameroonian persons. The group M is further subdivided in 9 clades or subtypes (A to D, F to H, J and K).</text>
</comment>
<dbReference type="FunFam" id="2.170.40.20:FF:000001">
    <property type="entry name" value="Envelope glycoprotein gp160"/>
    <property type="match status" value="1"/>
</dbReference>
<keyword evidence="26 33" id="KW-0564">Palmitate</keyword>
<evidence type="ECO:0000256" key="5">
    <source>
        <dbReference type="ARBA" id="ARBA00004578"/>
    </source>
</evidence>
<evidence type="ECO:0000256" key="6">
    <source>
        <dbReference type="ARBA" id="ARBA00004650"/>
    </source>
</evidence>
<keyword evidence="15 33" id="KW-0053">Apoptosis</keyword>
<dbReference type="GO" id="GO:0020002">
    <property type="term" value="C:host cell plasma membrane"/>
    <property type="evidence" value="ECO:0007669"/>
    <property type="project" value="UniProtKB-SubCell"/>
</dbReference>
<comment type="subunit">
    <text evidence="33">The mature envelope protein (Env) consists of a homotrimer of non-covalently associated gp120-gp41 heterodimers. The resulting complex protrudes from the virus surface as a spike. There seems to be as few as 10 spikes on the average virion. Surface protein gp120 interacts with host CD4, CCR5 and CXCR4. Gp120 also interacts with the C-type lectins CD209/DC-SIGN and CLEC4M/DC-SIGNR (collectively referred to as DC-SIGN(R)). Gp120 and gp41 interact with GalCer. Gp120 interacts with host ITGA4/ITGB7 complex; on CD4+ T-cells, this interaction results in rapid activation of integrin ITGAL/LFA-1, which facilitates efficient cell-to-cell spreading of HIV-1. Gp120 interacts with cell-associated heparan sulfate; this interaction increases virus infectivity on permissive cells and may be involved in infection of CD4- cells.</text>
</comment>
<keyword evidence="10 33" id="KW-1165">Clathrin-mediated endocytosis of virus by host</keyword>
<keyword evidence="13 33" id="KW-0165">Cleavage on pair of basic residues</keyword>
<comment type="domain">
    <text evidence="33">The YXXL motif is involved in determining the exact site of viral release at the surface of infected mononuclear cells and promotes endocytosis. YXXL and di-leucine endocytosis motifs interact directly or indirectly with the clathrin adapter complexes, opperate independently, and their activities are not additive.</text>
</comment>
<keyword evidence="24 33" id="KW-0175">Coiled coil</keyword>
<dbReference type="Gene3D" id="2.170.40.20">
    <property type="entry name" value="Human immunodeficiency virus 1, Gp160, envelope glycoprotein"/>
    <property type="match status" value="2"/>
</dbReference>
<keyword evidence="21 33" id="KW-1164">Virus endocytosis by host</keyword>
<keyword evidence="22 33" id="KW-1133">Transmembrane helix</keyword>
<comment type="PTM">
    <text evidence="33">Palmitoylation of the transmembrane protein and of Env polyprotein (prior to its proteolytic cleavage) is essential for their association with host cell membrane lipid rafts. Palmitoylation is therefore required for envelope trafficking to classical lipid rafts, but not for viral replication.</text>
</comment>
<evidence type="ECO:0000256" key="27">
    <source>
        <dbReference type="ARBA" id="ARBA00023157"/>
    </source>
</evidence>
<dbReference type="SUPFAM" id="SSF56502">
    <property type="entry name" value="gp120 core"/>
    <property type="match status" value="2"/>
</dbReference>
<organism evidence="38">
    <name type="scientific">Human immunodeficiency virus type 1</name>
    <name type="common">HIV-1</name>
    <dbReference type="NCBI Taxonomy" id="11676"/>
    <lineage>
        <taxon>Viruses</taxon>
        <taxon>Riboviria</taxon>
        <taxon>Pararnavirae</taxon>
        <taxon>Artverviricota</taxon>
        <taxon>Revtraviricetes</taxon>
        <taxon>Ortervirales</taxon>
        <taxon>Retroviridae</taxon>
        <taxon>Orthoretrovirinae</taxon>
        <taxon>Lentivirus</taxon>
        <taxon>Lentivirus humimdef1</taxon>
    </lineage>
</organism>
<evidence type="ECO:0000256" key="24">
    <source>
        <dbReference type="ARBA" id="ARBA00023054"/>
    </source>
</evidence>
<evidence type="ECO:0000256" key="21">
    <source>
        <dbReference type="ARBA" id="ARBA00022890"/>
    </source>
</evidence>
<evidence type="ECO:0000256" key="28">
    <source>
        <dbReference type="ARBA" id="ARBA00023180"/>
    </source>
</evidence>
<feature type="region of interest" description="Immunosuppression" evidence="33">
    <location>
        <begin position="572"/>
        <end position="590"/>
    </location>
</feature>
<comment type="PTM">
    <text evidence="33">Specific enzymatic cleavages in vivo yield mature proteins. Envelope glycoproteins are synthesized as a inactive precursor that is heavily N-glycosylated and processed likely by host cell furin in the Golgi to yield the mature SU and TM proteins. The cleavage site between SU and TM requires the minimal sequence [KR]-X-[KR]-R. About 2 of the 9 disulfide bonds of gp41 are reduced by P4HB/PDI, following binding to CD4 receptor.</text>
</comment>
<feature type="region of interest" description="V2" evidence="33">
    <location>
        <begin position="160"/>
        <end position="199"/>
    </location>
</feature>
<feature type="chain" id="PRO_5023331123" description="Transmembrane protein gp41" evidence="33">
    <location>
        <begin position="509"/>
        <end position="854"/>
    </location>
</feature>
<comment type="function">
    <text evidence="33">Surface protein gp120: Attaches the virus to the host lymphoid cell by binding to the primary receptor CD4. This interaction induces a structural rearrangement creating a high affinity binding site for a chemokine coreceptor like CXCR4 and/or CCR5. Acts as a ligand for CD209/DC-SIGN and CLEC4M/DC-SIGNR, which are respectively found on dendritic cells (DCs), and on endothelial cells of liver sinusoids and lymph node sinuses. These interactions allow capture of viral particles at mucosal surfaces by these cells and subsequent transmission to permissive cells. HIV subverts the migration properties of dendritic cells to gain access to CD4+ T-cells in lymph nodes. Virus transmission to permissive T-cells occurs either in trans (without DCs infection, through viral capture and transmission), or in cis (following DCs productive infection, through the usual CD4-gp120 interaction), thereby inducing a robust infection. In trans infection, bound virions remain infectious over days and it is proposed that they are not degraded, but protected in non-lysosomal acidic organelles within the DCs close to the cell membrane thus contributing to the viral infectious potential during DCs' migration from the periphery to the lymphoid tissues. On arrival at lymphoid tissues, intact virions recycle back to DCs' cell surface allowing virus transmission to CD4+ T-cells.</text>
</comment>
<evidence type="ECO:0000256" key="8">
    <source>
        <dbReference type="ARBA" id="ARBA00022510"/>
    </source>
</evidence>
<dbReference type="EMBL" id="KX181901">
    <property type="protein sequence ID" value="AQL57311.1"/>
    <property type="molecule type" value="Genomic_DNA"/>
</dbReference>
<dbReference type="FunFam" id="2.170.40.20:FF:000003">
    <property type="entry name" value="Envelope glycoprotein gp160"/>
    <property type="match status" value="1"/>
</dbReference>
<evidence type="ECO:0000256" key="4">
    <source>
        <dbReference type="ARBA" id="ARBA00004563"/>
    </source>
</evidence>
<dbReference type="SUPFAM" id="SSF58069">
    <property type="entry name" value="Virus ectodomain"/>
    <property type="match status" value="1"/>
</dbReference>
<comment type="subcellular location">
    <subcellularLocation>
        <location evidence="3">Host cell membrane</location>
        <topology evidence="3">Peripheral membrane protein</topology>
    </subcellularLocation>
    <subcellularLocation>
        <location evidence="1">Host cell membrane</location>
        <topology evidence="1">Single-pass type I membrane protein</topology>
    </subcellularLocation>
    <subcellularLocation>
        <location evidence="2">Host endosome membrane</location>
        <topology evidence="2">Peripheral membrane protein</topology>
    </subcellularLocation>
    <subcellularLocation>
        <location evidence="5">Host endosome membrane</location>
        <topology evidence="5">Single-pass type I membrane protein</topology>
    </subcellularLocation>
    <subcellularLocation>
        <location evidence="6">Virion membrane</location>
        <topology evidence="6">Peripheral membrane protein</topology>
    </subcellularLocation>
    <subcellularLocation>
        <location evidence="4">Virion membrane</location>
        <topology evidence="4">Single-pass type I membrane protein</topology>
    </subcellularLocation>
</comment>
<keyword evidence="16 33" id="KW-0732">Signal</keyword>
<dbReference type="Pfam" id="PF00516">
    <property type="entry name" value="GP120"/>
    <property type="match status" value="1"/>
</dbReference>
<evidence type="ECO:0000256" key="11">
    <source>
        <dbReference type="ARBA" id="ARBA00022581"/>
    </source>
</evidence>
<feature type="coiled-coil region" evidence="33">
    <location>
        <begin position="631"/>
        <end position="665"/>
    </location>
</feature>
<dbReference type="Gene3D" id="1.10.287.210">
    <property type="match status" value="1"/>
</dbReference>
<feature type="disulfide bond" evidence="33">
    <location>
        <begin position="221"/>
        <end position="250"/>
    </location>
</feature>
<evidence type="ECO:0000313" key="38">
    <source>
        <dbReference type="EMBL" id="AQL57311.1"/>
    </source>
</evidence>
<keyword evidence="18 33" id="KW-0946">Virion</keyword>
<dbReference type="GO" id="GO:0075512">
    <property type="term" value="P:clathrin-dependent endocytosis of virus by host cell"/>
    <property type="evidence" value="ECO:0007669"/>
    <property type="project" value="UniProtKB-UniRule"/>
</dbReference>
<keyword evidence="27 33" id="KW-1015">Disulfide bond</keyword>
<feature type="compositionally biased region" description="Basic and acidic residues" evidence="35">
    <location>
        <begin position="720"/>
        <end position="740"/>
    </location>
</feature>
<keyword evidence="7 33" id="KW-1168">Fusion of virus membrane with host membrane</keyword>
<evidence type="ECO:0000256" key="12">
    <source>
        <dbReference type="ARBA" id="ARBA00022595"/>
    </source>
</evidence>
<dbReference type="GO" id="GO:0052031">
    <property type="term" value="P:symbiont-mediated perturbation of host defense response"/>
    <property type="evidence" value="ECO:0007669"/>
    <property type="project" value="UniProtKB-UniRule"/>
</dbReference>
<dbReference type="InterPro" id="IPR036377">
    <property type="entry name" value="Gp120_core_sf"/>
</dbReference>
<evidence type="ECO:0000256" key="29">
    <source>
        <dbReference type="ARBA" id="ARBA00023280"/>
    </source>
</evidence>
<accession>A0A1Q1G4L4</accession>
<evidence type="ECO:0000256" key="1">
    <source>
        <dbReference type="ARBA" id="ARBA00004402"/>
    </source>
</evidence>
<evidence type="ECO:0000256" key="14">
    <source>
        <dbReference type="ARBA" id="ARBA00022692"/>
    </source>
</evidence>
<feature type="domain" description="Retroviral envelope protein GP41-like" evidence="37">
    <location>
        <begin position="528"/>
        <end position="717"/>
    </location>
</feature>
<keyword evidence="12 33" id="KW-1162">Viral penetration into host cytoplasm</keyword>
<feature type="disulfide bond" evidence="33">
    <location>
        <begin position="231"/>
        <end position="242"/>
    </location>
</feature>
<feature type="region of interest" description="CD4-binding loop" evidence="33">
    <location>
        <begin position="365"/>
        <end position="375"/>
    </location>
</feature>
<evidence type="ECO:0000256" key="15">
    <source>
        <dbReference type="ARBA" id="ARBA00022703"/>
    </source>
</evidence>
<evidence type="ECO:0000259" key="37">
    <source>
        <dbReference type="Pfam" id="PF00517"/>
    </source>
</evidence>
<dbReference type="GO" id="GO:1903911">
    <property type="term" value="P:positive regulation of receptor clustering"/>
    <property type="evidence" value="ECO:0007669"/>
    <property type="project" value="UniProtKB-UniRule"/>
</dbReference>
<evidence type="ECO:0000256" key="19">
    <source>
        <dbReference type="ARBA" id="ARBA00022870"/>
    </source>
</evidence>
<keyword evidence="28 33" id="KW-0325">Glycoprotein</keyword>
<feature type="topological domain" description="Cytoplasmic" evidence="33">
    <location>
        <begin position="704"/>
        <end position="854"/>
    </location>
</feature>